<reference evidence="4" key="1">
    <citation type="submission" date="2023-04" db="EMBL/GenBank/DDBJ databases">
        <title>Phytophthora fragariaefolia NBRC 109709.</title>
        <authorList>
            <person name="Ichikawa N."/>
            <person name="Sato H."/>
            <person name="Tonouchi N."/>
        </authorList>
    </citation>
    <scope>NUCLEOTIDE SEQUENCE</scope>
    <source>
        <strain evidence="4">NBRC 109709</strain>
    </source>
</reference>
<keyword evidence="2" id="KW-0479">Metal-binding</keyword>
<dbReference type="AlphaFoldDB" id="A0A9W7CWS3"/>
<proteinExistence type="predicted"/>
<dbReference type="OrthoDB" id="116425at2759"/>
<comment type="cofactor">
    <cofactor evidence="1">
        <name>a divalent metal cation</name>
        <dbReference type="ChEBI" id="CHEBI:60240"/>
    </cofactor>
</comment>
<dbReference type="InterPro" id="IPR027806">
    <property type="entry name" value="HARBI1_dom"/>
</dbReference>
<evidence type="ECO:0000313" key="4">
    <source>
        <dbReference type="EMBL" id="GMF45885.1"/>
    </source>
</evidence>
<evidence type="ECO:0000259" key="3">
    <source>
        <dbReference type="Pfam" id="PF13359"/>
    </source>
</evidence>
<evidence type="ECO:0000256" key="1">
    <source>
        <dbReference type="ARBA" id="ARBA00001968"/>
    </source>
</evidence>
<evidence type="ECO:0000256" key="2">
    <source>
        <dbReference type="ARBA" id="ARBA00022723"/>
    </source>
</evidence>
<dbReference type="Proteomes" id="UP001165121">
    <property type="component" value="Unassembled WGS sequence"/>
</dbReference>
<dbReference type="EMBL" id="BSXT01001891">
    <property type="protein sequence ID" value="GMF45885.1"/>
    <property type="molecule type" value="Genomic_DNA"/>
</dbReference>
<evidence type="ECO:0000313" key="5">
    <source>
        <dbReference type="Proteomes" id="UP001165121"/>
    </source>
</evidence>
<accession>A0A9W7CWS3</accession>
<gene>
    <name evidence="4" type="ORF">Pfra01_001664800</name>
</gene>
<feature type="domain" description="DDE Tnp4" evidence="3">
    <location>
        <begin position="185"/>
        <end position="324"/>
    </location>
</feature>
<name>A0A9W7CWS3_9STRA</name>
<sequence>MHQASRRQHLQSILLELQERDNRRQELASYPRIAQESERAAPQHPIFDGFVADGGADAIVRLTNFTPREINTLWASVRGHVARYWNVGRGRRSKFTGKDVMFMMLVVLKNGGTWEMLSIIFHVKTPTFIKTTTSFIRAVVPRLYDDWVSEKAQEENMRKLVTSGHTFVHHPYALYATDVTFQHANRPAGSMTEALPFYSAKHKLYGYKVEVSVSPRGFAINCTVRARGNTADITIFRRNEAFHHTTHRKTDDDRTLQDSGLLSREFPDEWAVLGYQGIEQHVRCIHPTKGTNLPADIVRQNADISSDSIIVENWFGRLCGLWRICAD</sequence>
<protein>
    <submittedName>
        <fullName evidence="4">Unnamed protein product</fullName>
    </submittedName>
</protein>
<comment type="caution">
    <text evidence="4">The sequence shown here is derived from an EMBL/GenBank/DDBJ whole genome shotgun (WGS) entry which is preliminary data.</text>
</comment>
<keyword evidence="5" id="KW-1185">Reference proteome</keyword>
<dbReference type="Pfam" id="PF13359">
    <property type="entry name" value="DDE_Tnp_4"/>
    <property type="match status" value="1"/>
</dbReference>
<dbReference type="GO" id="GO:0046872">
    <property type="term" value="F:metal ion binding"/>
    <property type="evidence" value="ECO:0007669"/>
    <property type="project" value="UniProtKB-KW"/>
</dbReference>
<organism evidence="4 5">
    <name type="scientific">Phytophthora fragariaefolia</name>
    <dbReference type="NCBI Taxonomy" id="1490495"/>
    <lineage>
        <taxon>Eukaryota</taxon>
        <taxon>Sar</taxon>
        <taxon>Stramenopiles</taxon>
        <taxon>Oomycota</taxon>
        <taxon>Peronosporomycetes</taxon>
        <taxon>Peronosporales</taxon>
        <taxon>Peronosporaceae</taxon>
        <taxon>Phytophthora</taxon>
    </lineage>
</organism>